<dbReference type="EMBL" id="BAABJZ010000092">
    <property type="protein sequence ID" value="GAA4893963.1"/>
    <property type="molecule type" value="Genomic_DNA"/>
</dbReference>
<feature type="domain" description="RNA methyltransferase SpoU/TrmH type C-terminal" evidence="9">
    <location>
        <begin position="163"/>
        <end position="215"/>
    </location>
</feature>
<comment type="function">
    <text evidence="7">Catalyzes the 2'-O methylation of guanosine at position 18 in tRNA.</text>
</comment>
<dbReference type="InterPro" id="IPR022724">
    <property type="entry name" value="rRNA_MeTrfase_SpoU_C"/>
</dbReference>
<evidence type="ECO:0000256" key="4">
    <source>
        <dbReference type="ARBA" id="ARBA00022691"/>
    </source>
</evidence>
<comment type="caution">
    <text evidence="7">Lacks conserved residue(s) required for the propagation of feature annotation.</text>
</comment>
<protein>
    <recommendedName>
        <fullName evidence="7">tRNA (guanosine(18)-2'-O)-methyltransferase</fullName>
        <ecNumber evidence="7">2.1.1.34</ecNumber>
    </recommendedName>
    <alternativeName>
        <fullName evidence="7">tRNA [Gm18] methyltransferase</fullName>
    </alternativeName>
</protein>
<dbReference type="PANTHER" id="PTHR43453:SF1">
    <property type="entry name" value="TRNA_RRNA METHYLTRANSFERASE SPOU TYPE DOMAIN-CONTAINING PROTEIN"/>
    <property type="match status" value="1"/>
</dbReference>
<evidence type="ECO:0000259" key="9">
    <source>
        <dbReference type="Pfam" id="PF12105"/>
    </source>
</evidence>
<evidence type="ECO:0000256" key="3">
    <source>
        <dbReference type="ARBA" id="ARBA00022679"/>
    </source>
</evidence>
<evidence type="ECO:0000313" key="11">
    <source>
        <dbReference type="Proteomes" id="UP001499988"/>
    </source>
</evidence>
<dbReference type="SUPFAM" id="SSF75217">
    <property type="entry name" value="alpha/beta knot"/>
    <property type="match status" value="1"/>
</dbReference>
<keyword evidence="2 7" id="KW-0489">Methyltransferase</keyword>
<gene>
    <name evidence="7 10" type="primary">trmH</name>
    <name evidence="10" type="ORF">GCM10023333_28870</name>
</gene>
<dbReference type="HAMAP" id="MF_02060">
    <property type="entry name" value="tRNA_methyltr_TrmH"/>
    <property type="match status" value="1"/>
</dbReference>
<dbReference type="InterPro" id="IPR033671">
    <property type="entry name" value="TrmH"/>
</dbReference>
<evidence type="ECO:0000313" key="10">
    <source>
        <dbReference type="EMBL" id="GAA4893963.1"/>
    </source>
</evidence>
<evidence type="ECO:0000259" key="8">
    <source>
        <dbReference type="Pfam" id="PF00588"/>
    </source>
</evidence>
<evidence type="ECO:0000256" key="5">
    <source>
        <dbReference type="ARBA" id="ARBA00022694"/>
    </source>
</evidence>
<keyword evidence="4 7" id="KW-0949">S-adenosyl-L-methionine</keyword>
<keyword evidence="5 7" id="KW-0819">tRNA processing</keyword>
<dbReference type="NCBIfam" id="NF008295">
    <property type="entry name" value="PRK11081.1"/>
    <property type="match status" value="1"/>
</dbReference>
<feature type="binding site" evidence="7">
    <location>
        <position position="96"/>
    </location>
    <ligand>
        <name>S-adenosyl-L-methionine</name>
        <dbReference type="ChEBI" id="CHEBI:59789"/>
    </ligand>
</feature>
<dbReference type="CDD" id="cd18092">
    <property type="entry name" value="SpoU-like_TrmH"/>
    <property type="match status" value="1"/>
</dbReference>
<comment type="similarity">
    <text evidence="7">Belongs to the class IV-like SAM-binding methyltransferase superfamily. RNA methyltransferase TrmH family.</text>
</comment>
<keyword evidence="11" id="KW-1185">Reference proteome</keyword>
<dbReference type="PANTHER" id="PTHR43453">
    <property type="entry name" value="RRNA METHYLASE-LIKE"/>
    <property type="match status" value="1"/>
</dbReference>
<dbReference type="Proteomes" id="UP001499988">
    <property type="component" value="Unassembled WGS sequence"/>
</dbReference>
<dbReference type="InterPro" id="IPR029026">
    <property type="entry name" value="tRNA_m1G_MTases_N"/>
</dbReference>
<evidence type="ECO:0000256" key="7">
    <source>
        <dbReference type="HAMAP-Rule" id="MF_02060"/>
    </source>
</evidence>
<feature type="binding site" evidence="7">
    <location>
        <position position="148"/>
    </location>
    <ligand>
        <name>S-adenosyl-L-methionine</name>
        <dbReference type="ChEBI" id="CHEBI:59789"/>
    </ligand>
</feature>
<dbReference type="Pfam" id="PF00588">
    <property type="entry name" value="SpoU_methylase"/>
    <property type="match status" value="1"/>
</dbReference>
<dbReference type="Gene3D" id="3.40.1280.10">
    <property type="match status" value="1"/>
</dbReference>
<dbReference type="RefSeq" id="WP_345336138.1">
    <property type="nucleotide sequence ID" value="NZ_BAABJZ010000092.1"/>
</dbReference>
<keyword evidence="3 7" id="KW-0808">Transferase</keyword>
<evidence type="ECO:0000256" key="2">
    <source>
        <dbReference type="ARBA" id="ARBA00022603"/>
    </source>
</evidence>
<accession>A0ABP9F6R8</accession>
<dbReference type="EC" id="2.1.1.34" evidence="7"/>
<dbReference type="InterPro" id="IPR029028">
    <property type="entry name" value="Alpha/beta_knot_MTases"/>
</dbReference>
<feature type="domain" description="tRNA/rRNA methyltransferase SpoU type" evidence="8">
    <location>
        <begin position="20"/>
        <end position="159"/>
    </location>
</feature>
<dbReference type="Pfam" id="PF12105">
    <property type="entry name" value="SpoU_methylas_C"/>
    <property type="match status" value="1"/>
</dbReference>
<keyword evidence="1 7" id="KW-0820">tRNA-binding</keyword>
<sequence length="237" mass="26729">MSPERLARINAMLDNRQPDLSVYLEYMHKPHNLSAVIRTADAVGIPEVHATWLAEQSHISNHKASGSGQWVDIRTHKTTTEAVSHFRSQGMQVLATNLSDSAVDYREIDYTQPTVLMMGNERDGISQEALGLADQDIIVPMVGMVQSLNVSVAAALILYEAQRQRQGAQMYGQRRLDDAICQRHLFEGGHPIFAKICRRKGLPYPRVDELGQIQAPDAWWQKIQMSQDAWTHLDDED</sequence>
<evidence type="ECO:0000256" key="1">
    <source>
        <dbReference type="ARBA" id="ARBA00022555"/>
    </source>
</evidence>
<comment type="catalytic activity">
    <reaction evidence="7">
        <text>guanosine(18) in tRNA + S-adenosyl-L-methionine = 2'-O-methylguanosine(18) in tRNA + S-adenosyl-L-homocysteine + H(+)</text>
        <dbReference type="Rhea" id="RHEA:20077"/>
        <dbReference type="Rhea" id="RHEA-COMP:10190"/>
        <dbReference type="Rhea" id="RHEA-COMP:10192"/>
        <dbReference type="ChEBI" id="CHEBI:15378"/>
        <dbReference type="ChEBI" id="CHEBI:57856"/>
        <dbReference type="ChEBI" id="CHEBI:59789"/>
        <dbReference type="ChEBI" id="CHEBI:74269"/>
        <dbReference type="ChEBI" id="CHEBI:74445"/>
        <dbReference type="EC" id="2.1.1.34"/>
    </reaction>
</comment>
<name>A0ABP9F6R8_9GAMM</name>
<evidence type="ECO:0000256" key="6">
    <source>
        <dbReference type="ARBA" id="ARBA00022884"/>
    </source>
</evidence>
<dbReference type="InterPro" id="IPR001537">
    <property type="entry name" value="SpoU_MeTrfase"/>
</dbReference>
<reference evidence="11" key="1">
    <citation type="journal article" date="2019" name="Int. J. Syst. Evol. Microbiol.">
        <title>The Global Catalogue of Microorganisms (GCM) 10K type strain sequencing project: providing services to taxonomists for standard genome sequencing and annotation.</title>
        <authorList>
            <consortium name="The Broad Institute Genomics Platform"/>
            <consortium name="The Broad Institute Genome Sequencing Center for Infectious Disease"/>
            <person name="Wu L."/>
            <person name="Ma J."/>
        </authorList>
    </citation>
    <scope>NUCLEOTIDE SEQUENCE [LARGE SCALE GENOMIC DNA]</scope>
    <source>
        <strain evidence="11">JCM 18401</strain>
    </source>
</reference>
<organism evidence="10 11">
    <name type="scientific">Ferrimonas pelagia</name>
    <dbReference type="NCBI Taxonomy" id="1177826"/>
    <lineage>
        <taxon>Bacteria</taxon>
        <taxon>Pseudomonadati</taxon>
        <taxon>Pseudomonadota</taxon>
        <taxon>Gammaproteobacteria</taxon>
        <taxon>Alteromonadales</taxon>
        <taxon>Ferrimonadaceae</taxon>
        <taxon>Ferrimonas</taxon>
    </lineage>
</organism>
<feature type="binding site" evidence="7">
    <location>
        <position position="139"/>
    </location>
    <ligand>
        <name>S-adenosyl-L-methionine</name>
        <dbReference type="ChEBI" id="CHEBI:59789"/>
    </ligand>
</feature>
<comment type="caution">
    <text evidence="10">The sequence shown here is derived from an EMBL/GenBank/DDBJ whole genome shotgun (WGS) entry which is preliminary data.</text>
</comment>
<proteinExistence type="inferred from homology"/>
<keyword evidence="6 7" id="KW-0694">RNA-binding</keyword>